<dbReference type="PANTHER" id="PTHR33866:SF2">
    <property type="entry name" value="S-ADENOSYLMETHIONINE DECARBOXYLASE PROENZYME"/>
    <property type="match status" value="1"/>
</dbReference>
<sequence length="122" mass="12824">MTVSPPREGQHLIADLAGCSRLDDAAWIERCLTEAAAAAGATLLEVRLHAFGAGQGVTGVALLAESHISIHSWPEYGTACVDIFMCGRPDGIEAALETIVAMLGGRVTHRTLLARRYAGLLA</sequence>
<keyword evidence="6" id="KW-0865">Zymogen</keyword>
<comment type="caution">
    <text evidence="10">The sequence shown here is derived from an EMBL/GenBank/DDBJ whole genome shotgun (WGS) entry which is preliminary data.</text>
</comment>
<dbReference type="Pfam" id="PF02675">
    <property type="entry name" value="AdoMet_dc"/>
    <property type="match status" value="1"/>
</dbReference>
<accession>A0ABW3HBE4</accession>
<keyword evidence="11" id="KW-1185">Reference proteome</keyword>
<proteinExistence type="predicted"/>
<dbReference type="InterPro" id="IPR017716">
    <property type="entry name" value="S-AdoMet_deCOase_pro-enz"/>
</dbReference>
<evidence type="ECO:0000313" key="10">
    <source>
        <dbReference type="EMBL" id="MFD0948559.1"/>
    </source>
</evidence>
<evidence type="ECO:0000256" key="4">
    <source>
        <dbReference type="ARBA" id="ARBA00023066"/>
    </source>
</evidence>
<keyword evidence="4" id="KW-0745">Spermidine biosynthesis</keyword>
<keyword evidence="2" id="KW-0210">Decarboxylase</keyword>
<dbReference type="RefSeq" id="WP_264946462.1">
    <property type="nucleotide sequence ID" value="NZ_JAPDRA010000014.1"/>
</dbReference>
<evidence type="ECO:0000256" key="6">
    <source>
        <dbReference type="ARBA" id="ARBA00023145"/>
    </source>
</evidence>
<evidence type="ECO:0000256" key="9">
    <source>
        <dbReference type="ARBA" id="ARBA00023317"/>
    </source>
</evidence>
<evidence type="ECO:0000256" key="7">
    <source>
        <dbReference type="ARBA" id="ARBA00023239"/>
    </source>
</evidence>
<protein>
    <submittedName>
        <fullName evidence="10">Adenosylmethionine decarboxylase</fullName>
        <ecNumber evidence="10">4.1.1.50</ecNumber>
    </submittedName>
</protein>
<organism evidence="10 11">
    <name type="scientific">Sphingomonas canadensis</name>
    <dbReference type="NCBI Taxonomy" id="1219257"/>
    <lineage>
        <taxon>Bacteria</taxon>
        <taxon>Pseudomonadati</taxon>
        <taxon>Pseudomonadota</taxon>
        <taxon>Alphaproteobacteria</taxon>
        <taxon>Sphingomonadales</taxon>
        <taxon>Sphingomonadaceae</taxon>
        <taxon>Sphingomonas</taxon>
    </lineage>
</organism>
<comment type="cofactor">
    <cofactor evidence="1">
        <name>pyruvate</name>
        <dbReference type="ChEBI" id="CHEBI:15361"/>
    </cofactor>
</comment>
<evidence type="ECO:0000256" key="1">
    <source>
        <dbReference type="ARBA" id="ARBA00001928"/>
    </source>
</evidence>
<evidence type="ECO:0000256" key="5">
    <source>
        <dbReference type="ARBA" id="ARBA00023115"/>
    </source>
</evidence>
<dbReference type="InterPro" id="IPR003826">
    <property type="entry name" value="AdoMetDC_fam_prok"/>
</dbReference>
<dbReference type="InterPro" id="IPR016067">
    <property type="entry name" value="S-AdoMet_deCO2ase_core"/>
</dbReference>
<dbReference type="EMBL" id="JBHTJG010000014">
    <property type="protein sequence ID" value="MFD0948559.1"/>
    <property type="molecule type" value="Genomic_DNA"/>
</dbReference>
<dbReference type="NCBIfam" id="TIGR03330">
    <property type="entry name" value="SAM_DCase_Bsu"/>
    <property type="match status" value="1"/>
</dbReference>
<dbReference type="Gene3D" id="3.60.90.10">
    <property type="entry name" value="S-adenosylmethionine decarboxylase"/>
    <property type="match status" value="1"/>
</dbReference>
<name>A0ABW3HBE4_9SPHN</name>
<evidence type="ECO:0000256" key="2">
    <source>
        <dbReference type="ARBA" id="ARBA00022793"/>
    </source>
</evidence>
<reference evidence="11" key="1">
    <citation type="journal article" date="2019" name="Int. J. Syst. Evol. Microbiol.">
        <title>The Global Catalogue of Microorganisms (GCM) 10K type strain sequencing project: providing services to taxonomists for standard genome sequencing and annotation.</title>
        <authorList>
            <consortium name="The Broad Institute Genomics Platform"/>
            <consortium name="The Broad Institute Genome Sequencing Center for Infectious Disease"/>
            <person name="Wu L."/>
            <person name="Ma J."/>
        </authorList>
    </citation>
    <scope>NUCLEOTIDE SEQUENCE [LARGE SCALE GENOMIC DNA]</scope>
    <source>
        <strain evidence="11">CCUG 62982</strain>
    </source>
</reference>
<keyword evidence="8" id="KW-0704">Schiff base</keyword>
<keyword evidence="7 10" id="KW-0456">Lyase</keyword>
<dbReference type="PANTHER" id="PTHR33866">
    <property type="entry name" value="S-ADENOSYLMETHIONINE DECARBOXYLASE PROENZYME"/>
    <property type="match status" value="1"/>
</dbReference>
<keyword evidence="9" id="KW-0670">Pyruvate</keyword>
<evidence type="ECO:0000313" key="11">
    <source>
        <dbReference type="Proteomes" id="UP001596977"/>
    </source>
</evidence>
<dbReference type="Proteomes" id="UP001596977">
    <property type="component" value="Unassembled WGS sequence"/>
</dbReference>
<evidence type="ECO:0000256" key="3">
    <source>
        <dbReference type="ARBA" id="ARBA00022813"/>
    </source>
</evidence>
<gene>
    <name evidence="10" type="primary">speD</name>
    <name evidence="10" type="ORF">ACFQ1E_19630</name>
</gene>
<dbReference type="SUPFAM" id="SSF56276">
    <property type="entry name" value="S-adenosylmethionine decarboxylase"/>
    <property type="match status" value="1"/>
</dbReference>
<dbReference type="EC" id="4.1.1.50" evidence="10"/>
<keyword evidence="5" id="KW-0620">Polyamine biosynthesis</keyword>
<dbReference type="GO" id="GO:0004014">
    <property type="term" value="F:adenosylmethionine decarboxylase activity"/>
    <property type="evidence" value="ECO:0007669"/>
    <property type="project" value="UniProtKB-EC"/>
</dbReference>
<evidence type="ECO:0000256" key="8">
    <source>
        <dbReference type="ARBA" id="ARBA00023270"/>
    </source>
</evidence>
<keyword evidence="3" id="KW-0068">Autocatalytic cleavage</keyword>